<dbReference type="EMBL" id="QJTI01000039">
    <property type="protein sequence ID" value="PYE99080.1"/>
    <property type="molecule type" value="Genomic_DNA"/>
</dbReference>
<gene>
    <name evidence="1" type="ORF">BJ122_13916</name>
</gene>
<keyword evidence="2" id="KW-1185">Reference proteome</keyword>
<comment type="caution">
    <text evidence="1">The sequence shown here is derived from an EMBL/GenBank/DDBJ whole genome shotgun (WGS) entry which is preliminary data.</text>
</comment>
<dbReference type="PANTHER" id="PTHR41791:SF1">
    <property type="entry name" value="SSL7039 PROTEIN"/>
    <property type="match status" value="1"/>
</dbReference>
<dbReference type="InterPro" id="IPR014056">
    <property type="entry name" value="TypeIITA-like_toxin_pred"/>
</dbReference>
<dbReference type="Proteomes" id="UP000248148">
    <property type="component" value="Unassembled WGS sequence"/>
</dbReference>
<reference evidence="1 2" key="1">
    <citation type="submission" date="2018-06" db="EMBL/GenBank/DDBJ databases">
        <title>Genomic Encyclopedia of Archaeal and Bacterial Type Strains, Phase II (KMG-II): from individual species to whole genera.</title>
        <authorList>
            <person name="Goeker M."/>
        </authorList>
    </citation>
    <scope>NUCLEOTIDE SEQUENCE [LARGE SCALE GENOMIC DNA]</scope>
    <source>
        <strain evidence="1 2">JCM 11668</strain>
    </source>
</reference>
<accession>A0A318TGA3</accession>
<sequence length="112" mass="12581">MLPLVMIEVRYYLAGDNSPFADWLANLDAMARTKVAVAVVRLQHGNLSNVKSVGEGVLELKIDFGPGYRVYFGRDGNTLVILLCGGTKKRQQRDIAQAIAFWHDYKKSKKPR</sequence>
<dbReference type="PIRSF" id="PIRSF028744">
    <property type="entry name" value="Addict_mod_HI1419"/>
    <property type="match status" value="1"/>
</dbReference>
<dbReference type="PANTHER" id="PTHR41791">
    <property type="entry name" value="SSL7039 PROTEIN"/>
    <property type="match status" value="1"/>
</dbReference>
<dbReference type="Pfam" id="PF05973">
    <property type="entry name" value="Gp49"/>
    <property type="match status" value="1"/>
</dbReference>
<evidence type="ECO:0000313" key="2">
    <source>
        <dbReference type="Proteomes" id="UP000248148"/>
    </source>
</evidence>
<evidence type="ECO:0000313" key="1">
    <source>
        <dbReference type="EMBL" id="PYE99080.1"/>
    </source>
</evidence>
<dbReference type="AlphaFoldDB" id="A0A318TGA3"/>
<dbReference type="NCBIfam" id="TIGR02683">
    <property type="entry name" value="upstrm_HI1419"/>
    <property type="match status" value="1"/>
</dbReference>
<name>A0A318TGA3_9BRAD</name>
<dbReference type="InterPro" id="IPR009241">
    <property type="entry name" value="HigB-like"/>
</dbReference>
<proteinExistence type="predicted"/>
<protein>
    <submittedName>
        <fullName evidence="1">Putative addiction module killer protein</fullName>
    </submittedName>
</protein>
<organism evidence="1 2">
    <name type="scientific">Rhodopseudomonas faecalis</name>
    <dbReference type="NCBI Taxonomy" id="99655"/>
    <lineage>
        <taxon>Bacteria</taxon>
        <taxon>Pseudomonadati</taxon>
        <taxon>Pseudomonadota</taxon>
        <taxon>Alphaproteobacteria</taxon>
        <taxon>Hyphomicrobiales</taxon>
        <taxon>Nitrobacteraceae</taxon>
        <taxon>Rhodopseudomonas</taxon>
    </lineage>
</organism>